<keyword evidence="1" id="KW-1133">Transmembrane helix</keyword>
<keyword evidence="1" id="KW-0472">Membrane</keyword>
<protein>
    <recommendedName>
        <fullName evidence="2">DUF3592 domain-containing protein</fullName>
    </recommendedName>
</protein>
<organism evidence="3 4">
    <name type="scientific">Flavobacterium johnsoniae (strain ATCC 17061 / DSM 2064 / JCM 8514 / BCRC 14874 / CCUG 350202 / NBRC 14942 / NCIMB 11054 / UW101)</name>
    <name type="common">Cytophaga johnsonae</name>
    <dbReference type="NCBI Taxonomy" id="376686"/>
    <lineage>
        <taxon>Bacteria</taxon>
        <taxon>Pseudomonadati</taxon>
        <taxon>Bacteroidota</taxon>
        <taxon>Flavobacteriia</taxon>
        <taxon>Flavobacteriales</taxon>
        <taxon>Flavobacteriaceae</taxon>
        <taxon>Flavobacterium</taxon>
    </lineage>
</organism>
<evidence type="ECO:0000256" key="1">
    <source>
        <dbReference type="SAM" id="Phobius"/>
    </source>
</evidence>
<dbReference type="KEGG" id="fjo:Fjoh_4554"/>
<dbReference type="Pfam" id="PF12158">
    <property type="entry name" value="DUF3592"/>
    <property type="match status" value="1"/>
</dbReference>
<dbReference type="InterPro" id="IPR021994">
    <property type="entry name" value="DUF3592"/>
</dbReference>
<feature type="domain" description="DUF3592" evidence="2">
    <location>
        <begin position="36"/>
        <end position="106"/>
    </location>
</feature>
<dbReference type="TCDB" id="9.B.122.1.3">
    <property type="family name" value="the duf3592 or pf12158 (duf3592) family"/>
</dbReference>
<dbReference type="RefSeq" id="WP_012026519.1">
    <property type="nucleotide sequence ID" value="NC_009441.1"/>
</dbReference>
<keyword evidence="1" id="KW-0812">Transmembrane</keyword>
<dbReference type="HOGENOM" id="CLU_091244_0_0_10"/>
<proteinExistence type="predicted"/>
<keyword evidence="4" id="KW-1185">Reference proteome</keyword>
<evidence type="ECO:0000313" key="4">
    <source>
        <dbReference type="Proteomes" id="UP000006694"/>
    </source>
</evidence>
<reference evidence="3 4" key="1">
    <citation type="journal article" date="2009" name="Appl. Environ. Microbiol.">
        <title>Novel features of the polysaccharide-digesting gliding bacterium Flavobacterium johnsoniae as revealed by genome sequence analysis.</title>
        <authorList>
            <person name="McBride M.J."/>
            <person name="Xie G."/>
            <person name="Martens E.C."/>
            <person name="Lapidus A."/>
            <person name="Henrissat B."/>
            <person name="Rhodes R.G."/>
            <person name="Goltsman E."/>
            <person name="Wang W."/>
            <person name="Xu J."/>
            <person name="Hunnicutt D.W."/>
            <person name="Staroscik A.M."/>
            <person name="Hoover T.R."/>
            <person name="Cheng Y.Q."/>
            <person name="Stein J.L."/>
        </authorList>
    </citation>
    <scope>NUCLEOTIDE SEQUENCE [LARGE SCALE GENOMIC DNA]</scope>
    <source>
        <strain evidence="4">ATCC 17061 / DSM 2064 / JCM 8514 / BCRC 14874 / CCUG 350202 / NBRC 14942 / NCIMB 11054 / UW101</strain>
    </source>
</reference>
<evidence type="ECO:0000259" key="2">
    <source>
        <dbReference type="Pfam" id="PF12158"/>
    </source>
</evidence>
<dbReference type="OrthoDB" id="2242169at2"/>
<dbReference type="AlphaFoldDB" id="A5FB62"/>
<feature type="transmembrane region" description="Helical" evidence="1">
    <location>
        <begin position="7"/>
        <end position="27"/>
    </location>
</feature>
<evidence type="ECO:0000313" key="3">
    <source>
        <dbReference type="EMBL" id="ABQ07553.1"/>
    </source>
</evidence>
<dbReference type="GeneID" id="31767477"/>
<dbReference type="EMBL" id="CP000685">
    <property type="protein sequence ID" value="ABQ07553.1"/>
    <property type="molecule type" value="Genomic_DNA"/>
</dbReference>
<name>A5FB62_FLAJ1</name>
<dbReference type="eggNOG" id="ENOG5030NB4">
    <property type="taxonomic scope" value="Bacteria"/>
</dbReference>
<gene>
    <name evidence="3" type="ordered locus">Fjoh_4554</name>
</gene>
<accession>A5FB62</accession>
<sequence>MKIISIIKYLFTAAGLVLLVGTVYLYLDKQAFIKKAEVVQGDVVELVRERSNNSIMYAPVVSFITKEGSKIEITSSVSSNPPSYNVGETVEIMYNPKEPNKANINSFESLWLGVLVMGIFGIIFFLVGFLIILYGIKKQRKKQYLLDNGKRISTTFNEVQLNYNFEVNGRNPYQIKSQWFNIQTNKMYVFESENIWFDPTEFIKTDEIKVLIDPDNPKNYYMDISFLPVMDN</sequence>
<feature type="transmembrane region" description="Helical" evidence="1">
    <location>
        <begin position="110"/>
        <end position="136"/>
    </location>
</feature>
<dbReference type="Proteomes" id="UP000006694">
    <property type="component" value="Chromosome"/>
</dbReference>